<dbReference type="Proteomes" id="UP001642409">
    <property type="component" value="Unassembled WGS sequence"/>
</dbReference>
<evidence type="ECO:0000313" key="3">
    <source>
        <dbReference type="Proteomes" id="UP001642409"/>
    </source>
</evidence>
<keyword evidence="3" id="KW-1185">Reference proteome</keyword>
<reference evidence="1" key="1">
    <citation type="submission" date="2023-06" db="EMBL/GenBank/DDBJ databases">
        <authorList>
            <person name="Kurt Z."/>
        </authorList>
    </citation>
    <scope>NUCLEOTIDE SEQUENCE</scope>
</reference>
<dbReference type="EMBL" id="CAXDID020000597">
    <property type="protein sequence ID" value="CAL6105508.1"/>
    <property type="molecule type" value="Genomic_DNA"/>
</dbReference>
<evidence type="ECO:0000313" key="2">
    <source>
        <dbReference type="EMBL" id="CAL6105508.1"/>
    </source>
</evidence>
<name>A0AA86NVX4_9EUKA</name>
<dbReference type="EMBL" id="CATOUU010000381">
    <property type="protein sequence ID" value="CAI9927577.1"/>
    <property type="molecule type" value="Genomic_DNA"/>
</dbReference>
<organism evidence="1">
    <name type="scientific">Hexamita inflata</name>
    <dbReference type="NCBI Taxonomy" id="28002"/>
    <lineage>
        <taxon>Eukaryota</taxon>
        <taxon>Metamonada</taxon>
        <taxon>Diplomonadida</taxon>
        <taxon>Hexamitidae</taxon>
        <taxon>Hexamitinae</taxon>
        <taxon>Hexamita</taxon>
    </lineage>
</organism>
<gene>
    <name evidence="1" type="ORF">HINF_LOCUS15222</name>
    <name evidence="2" type="ORF">HINF_LOCUS73296</name>
</gene>
<reference evidence="2 3" key="2">
    <citation type="submission" date="2024-07" db="EMBL/GenBank/DDBJ databases">
        <authorList>
            <person name="Akdeniz Z."/>
        </authorList>
    </citation>
    <scope>NUCLEOTIDE SEQUENCE [LARGE SCALE GENOMIC DNA]</scope>
</reference>
<evidence type="ECO:0000313" key="1">
    <source>
        <dbReference type="EMBL" id="CAI9927577.1"/>
    </source>
</evidence>
<proteinExistence type="predicted"/>
<accession>A0AA86NVX4</accession>
<protein>
    <submittedName>
        <fullName evidence="2">Hypothetical_protein</fullName>
    </submittedName>
</protein>
<comment type="caution">
    <text evidence="1">The sequence shown here is derived from an EMBL/GenBank/DDBJ whole genome shotgun (WGS) entry which is preliminary data.</text>
</comment>
<sequence>MQQDSTQIDFNCQNVYFYSQSINYHNVEDFKVINFQVTSLAKYRTPTSENNYIALLVRRCQQGVVQLTYKGVPSCKSPLQASDKYHAFNPAFDQKSFQFDIFPRYILDILAYKGVEIGNSLISEQATPLQARLCTTSIQYQKLIPKNTNYINALLYFVYYQVQYYYSIAHNFCTNFQGNVKSKFA</sequence>
<dbReference type="AlphaFoldDB" id="A0AA86NVX4"/>